<evidence type="ECO:0000256" key="1">
    <source>
        <dbReference type="ARBA" id="ARBA00022491"/>
    </source>
</evidence>
<sequence length="215" mass="25393">MAIQSKTKDRIIDAAVALFNTKGFNGTSVRDISQKAKVNVANIAYYFENKEGLLEHLVTTFLEGYIQEVEAVITDLEEKGPTECLYKLIQSLLRYHHEHRHIARFVYREISLDTVLIREIMTTYLTKEKYYLKMVFEQGMKEKAFKKLNIPYVILQLKGMLSMPYLHPQYLAEVLHVFSHETFFIEQYTKELENWVHQVILEPMSERRLYVKMSS</sequence>
<comment type="caution">
    <text evidence="5">The sequence shown here is derived from an EMBL/GenBank/DDBJ whole genome shotgun (WGS) entry which is preliminary data.</text>
</comment>
<dbReference type="EMBL" id="LILC01000011">
    <property type="protein sequence ID" value="KOO46817.1"/>
    <property type="molecule type" value="Genomic_DNA"/>
</dbReference>
<dbReference type="GO" id="GO:0003677">
    <property type="term" value="F:DNA binding"/>
    <property type="evidence" value="ECO:0007669"/>
    <property type="project" value="UniProtKB-UniRule"/>
</dbReference>
<feature type="domain" description="HTH tetR-type" evidence="4">
    <location>
        <begin position="5"/>
        <end position="65"/>
    </location>
</feature>
<dbReference type="PANTHER" id="PTHR43479:SF11">
    <property type="entry name" value="ACREF_ENVCD OPERON REPRESSOR-RELATED"/>
    <property type="match status" value="1"/>
</dbReference>
<dbReference type="PROSITE" id="PS50977">
    <property type="entry name" value="HTH_TETR_2"/>
    <property type="match status" value="1"/>
</dbReference>
<dbReference type="STRING" id="284581.AMD01_07810"/>
<dbReference type="PANTHER" id="PTHR43479">
    <property type="entry name" value="ACREF/ENVCD OPERON REPRESSOR-RELATED"/>
    <property type="match status" value="1"/>
</dbReference>
<evidence type="ECO:0000259" key="4">
    <source>
        <dbReference type="PROSITE" id="PS50977"/>
    </source>
</evidence>
<evidence type="ECO:0000256" key="2">
    <source>
        <dbReference type="ARBA" id="ARBA00023125"/>
    </source>
</evidence>
<protein>
    <submittedName>
        <fullName evidence="5">Transcriptional regulator</fullName>
    </submittedName>
</protein>
<dbReference type="SUPFAM" id="SSF48498">
    <property type="entry name" value="Tetracyclin repressor-like, C-terminal domain"/>
    <property type="match status" value="1"/>
</dbReference>
<proteinExistence type="predicted"/>
<dbReference type="Pfam" id="PF00440">
    <property type="entry name" value="TetR_N"/>
    <property type="match status" value="1"/>
</dbReference>
<reference evidence="6" key="1">
    <citation type="submission" date="2015-08" db="EMBL/GenBank/DDBJ databases">
        <title>Fjat-14210 dsm16467.</title>
        <authorList>
            <person name="Liu B."/>
            <person name="Wang J."/>
            <person name="Zhu Y."/>
            <person name="Liu G."/>
            <person name="Chen Q."/>
            <person name="Chen Z."/>
            <person name="Lan J."/>
            <person name="Che J."/>
            <person name="Ge C."/>
            <person name="Shi H."/>
            <person name="Pan Z."/>
            <person name="Liu X."/>
        </authorList>
    </citation>
    <scope>NUCLEOTIDE SEQUENCE [LARGE SCALE GENOMIC DNA]</scope>
    <source>
        <strain evidence="6">DSM 16467</strain>
    </source>
</reference>
<keyword evidence="6" id="KW-1185">Reference proteome</keyword>
<dbReference type="InterPro" id="IPR050624">
    <property type="entry name" value="HTH-type_Tx_Regulator"/>
</dbReference>
<dbReference type="RefSeq" id="WP_053400825.1">
    <property type="nucleotide sequence ID" value="NZ_LILC01000011.1"/>
</dbReference>
<dbReference type="PATRIC" id="fig|284581.3.peg.3613"/>
<evidence type="ECO:0000313" key="5">
    <source>
        <dbReference type="EMBL" id="KOO46817.1"/>
    </source>
</evidence>
<accession>A0A0M0L7I5</accession>
<organism evidence="5 6">
    <name type="scientific">Priestia koreensis</name>
    <dbReference type="NCBI Taxonomy" id="284581"/>
    <lineage>
        <taxon>Bacteria</taxon>
        <taxon>Bacillati</taxon>
        <taxon>Bacillota</taxon>
        <taxon>Bacilli</taxon>
        <taxon>Bacillales</taxon>
        <taxon>Bacillaceae</taxon>
        <taxon>Priestia</taxon>
    </lineage>
</organism>
<evidence type="ECO:0000313" key="6">
    <source>
        <dbReference type="Proteomes" id="UP000037558"/>
    </source>
</evidence>
<dbReference type="SUPFAM" id="SSF46689">
    <property type="entry name" value="Homeodomain-like"/>
    <property type="match status" value="1"/>
</dbReference>
<gene>
    <name evidence="5" type="ORF">AMD01_07810</name>
</gene>
<keyword evidence="1" id="KW-0678">Repressor</keyword>
<evidence type="ECO:0000256" key="3">
    <source>
        <dbReference type="PROSITE-ProRule" id="PRU00335"/>
    </source>
</evidence>
<dbReference type="InterPro" id="IPR001647">
    <property type="entry name" value="HTH_TetR"/>
</dbReference>
<name>A0A0M0L7I5_9BACI</name>
<feature type="DNA-binding region" description="H-T-H motif" evidence="3">
    <location>
        <begin position="28"/>
        <end position="47"/>
    </location>
</feature>
<dbReference type="OrthoDB" id="9789566at2"/>
<dbReference type="Proteomes" id="UP000037558">
    <property type="component" value="Unassembled WGS sequence"/>
</dbReference>
<dbReference type="AlphaFoldDB" id="A0A0M0L7I5"/>
<dbReference type="Gene3D" id="1.10.357.10">
    <property type="entry name" value="Tetracycline Repressor, domain 2"/>
    <property type="match status" value="1"/>
</dbReference>
<dbReference type="PRINTS" id="PR00455">
    <property type="entry name" value="HTHTETR"/>
</dbReference>
<keyword evidence="2 3" id="KW-0238">DNA-binding</keyword>
<dbReference type="InterPro" id="IPR009057">
    <property type="entry name" value="Homeodomain-like_sf"/>
</dbReference>
<dbReference type="InterPro" id="IPR036271">
    <property type="entry name" value="Tet_transcr_reg_TetR-rel_C_sf"/>
</dbReference>
<dbReference type="NCBIfam" id="NF037937">
    <property type="entry name" value="septum_RefZ"/>
    <property type="match status" value="1"/>
</dbReference>